<dbReference type="GO" id="GO:0000976">
    <property type="term" value="F:transcription cis-regulatory region binding"/>
    <property type="evidence" value="ECO:0007669"/>
    <property type="project" value="TreeGrafter"/>
</dbReference>
<keyword evidence="2" id="KW-0238">DNA-binding</keyword>
<evidence type="ECO:0000256" key="1">
    <source>
        <dbReference type="ARBA" id="ARBA00023015"/>
    </source>
</evidence>
<dbReference type="InterPro" id="IPR009057">
    <property type="entry name" value="Homeodomain-like_sf"/>
</dbReference>
<dbReference type="SMART" id="SM00342">
    <property type="entry name" value="HTH_ARAC"/>
    <property type="match status" value="1"/>
</dbReference>
<keyword evidence="3" id="KW-0804">Transcription</keyword>
<sequence>MNPLHHTVSAHVLDAMLTRASAAGCDRDALLAQAAIPPSAATAPASTAAAAAPGAPLSAAPPDGQARILPLQFASLMRAIWRQTGDEFMGFTERPSRVGTFPLMMHSVMSAATLGEALRHGCHFYRVLSDEISLGLREDDDGLARFCLHLRRPDLDTGHVLTETILLCWYRFACWLINRRILLRETTFAYPTPAHVAEYHQLYPCPHHFGEGETTLAFDAAMLALPVTRSRDELKALISELPLGFFVKPVFQGSFGHRVRSQLLRPSEAGYADLEEVAAALFMTGRTLRRKLKEEGTSFQLIKDDLRRDQALALLRESDDSVQAVALRVGFREATVFIKAFRQWTGMTPGDYRARLKRRRGG</sequence>
<dbReference type="RefSeq" id="WP_105191391.1">
    <property type="nucleotide sequence ID" value="NZ_PTQZ01000040.1"/>
</dbReference>
<dbReference type="Gene3D" id="1.10.10.60">
    <property type="entry name" value="Homeodomain-like"/>
    <property type="match status" value="1"/>
</dbReference>
<dbReference type="GO" id="GO:0005829">
    <property type="term" value="C:cytosol"/>
    <property type="evidence" value="ECO:0007669"/>
    <property type="project" value="TreeGrafter"/>
</dbReference>
<dbReference type="Proteomes" id="UP000243900">
    <property type="component" value="Unassembled WGS sequence"/>
</dbReference>
<dbReference type="Pfam" id="PF12833">
    <property type="entry name" value="HTH_18"/>
    <property type="match status" value="1"/>
</dbReference>
<evidence type="ECO:0000259" key="4">
    <source>
        <dbReference type="PROSITE" id="PS01124"/>
    </source>
</evidence>
<dbReference type="InterPro" id="IPR032687">
    <property type="entry name" value="AraC-type_N"/>
</dbReference>
<dbReference type="PANTHER" id="PTHR47894">
    <property type="entry name" value="HTH-TYPE TRANSCRIPTIONAL REGULATOR GADX"/>
    <property type="match status" value="1"/>
</dbReference>
<organism evidence="5 6">
    <name type="scientific">Amnimonas aquatica</name>
    <dbReference type="NCBI Taxonomy" id="2094561"/>
    <lineage>
        <taxon>Bacteria</taxon>
        <taxon>Pseudomonadati</taxon>
        <taxon>Pseudomonadota</taxon>
        <taxon>Gammaproteobacteria</taxon>
        <taxon>Moraxellales</taxon>
        <taxon>Moraxellaceae</taxon>
        <taxon>Amnimonas</taxon>
    </lineage>
</organism>
<dbReference type="Pfam" id="PF12625">
    <property type="entry name" value="Arabinose_bd"/>
    <property type="match status" value="1"/>
</dbReference>
<evidence type="ECO:0000313" key="6">
    <source>
        <dbReference type="Proteomes" id="UP000243900"/>
    </source>
</evidence>
<dbReference type="PROSITE" id="PS01124">
    <property type="entry name" value="HTH_ARAC_FAMILY_2"/>
    <property type="match status" value="1"/>
</dbReference>
<evidence type="ECO:0000256" key="3">
    <source>
        <dbReference type="ARBA" id="ARBA00023163"/>
    </source>
</evidence>
<evidence type="ECO:0000313" key="5">
    <source>
        <dbReference type="EMBL" id="PQA48595.1"/>
    </source>
</evidence>
<dbReference type="InterPro" id="IPR018060">
    <property type="entry name" value="HTH_AraC"/>
</dbReference>
<reference evidence="6" key="1">
    <citation type="submission" date="2018-02" db="EMBL/GenBank/DDBJ databases">
        <title>Genome sequencing of Solimonas sp. HR-BB.</title>
        <authorList>
            <person name="Lee Y."/>
            <person name="Jeon C.O."/>
        </authorList>
    </citation>
    <scope>NUCLEOTIDE SEQUENCE [LARGE SCALE GENOMIC DNA]</scope>
    <source>
        <strain evidence="6">HR-E</strain>
    </source>
</reference>
<keyword evidence="6" id="KW-1185">Reference proteome</keyword>
<dbReference type="OrthoDB" id="5582699at2"/>
<feature type="domain" description="HTH araC/xylS-type" evidence="4">
    <location>
        <begin position="257"/>
        <end position="355"/>
    </location>
</feature>
<accession>A0A2P6ATY8</accession>
<dbReference type="PANTHER" id="PTHR47894:SF1">
    <property type="entry name" value="HTH-TYPE TRANSCRIPTIONAL REGULATOR VQSM"/>
    <property type="match status" value="1"/>
</dbReference>
<dbReference type="InterPro" id="IPR020449">
    <property type="entry name" value="Tscrpt_reg_AraC-type_HTH"/>
</dbReference>
<proteinExistence type="predicted"/>
<name>A0A2P6ATY8_9GAMM</name>
<dbReference type="EMBL" id="PTQZ01000040">
    <property type="protein sequence ID" value="PQA48595.1"/>
    <property type="molecule type" value="Genomic_DNA"/>
</dbReference>
<comment type="caution">
    <text evidence="5">The sequence shown here is derived from an EMBL/GenBank/DDBJ whole genome shotgun (WGS) entry which is preliminary data.</text>
</comment>
<dbReference type="GO" id="GO:0003700">
    <property type="term" value="F:DNA-binding transcription factor activity"/>
    <property type="evidence" value="ECO:0007669"/>
    <property type="project" value="InterPro"/>
</dbReference>
<gene>
    <name evidence="5" type="ORF">C5O18_03055</name>
</gene>
<evidence type="ECO:0000256" key="2">
    <source>
        <dbReference type="ARBA" id="ARBA00023125"/>
    </source>
</evidence>
<dbReference type="AlphaFoldDB" id="A0A2P6ATY8"/>
<dbReference type="SUPFAM" id="SSF46689">
    <property type="entry name" value="Homeodomain-like"/>
    <property type="match status" value="1"/>
</dbReference>
<keyword evidence="1" id="KW-0805">Transcription regulation</keyword>
<protein>
    <submittedName>
        <fullName evidence="5">AraC family transcriptional regulator</fullName>
    </submittedName>
</protein>
<dbReference type="PRINTS" id="PR00032">
    <property type="entry name" value="HTHARAC"/>
</dbReference>